<dbReference type="InterPro" id="IPR052023">
    <property type="entry name" value="Histidine_kinase_KdpD"/>
</dbReference>
<dbReference type="Gene3D" id="3.40.50.620">
    <property type="entry name" value="HUPs"/>
    <property type="match status" value="1"/>
</dbReference>
<dbReference type="PANTHER" id="PTHR45569:SF1">
    <property type="entry name" value="SENSOR PROTEIN KDPD"/>
    <property type="match status" value="1"/>
</dbReference>
<dbReference type="AlphaFoldDB" id="A0A1B1YFN0"/>
<dbReference type="PANTHER" id="PTHR45569">
    <property type="entry name" value="SENSOR PROTEIN KDPD"/>
    <property type="match status" value="1"/>
</dbReference>
<organism evidence="2 3">
    <name type="scientific">Thermoclostridium stercorarium subsp. thermolacticum DSM 2910</name>
    <dbReference type="NCBI Taxonomy" id="1121336"/>
    <lineage>
        <taxon>Bacteria</taxon>
        <taxon>Bacillati</taxon>
        <taxon>Bacillota</taxon>
        <taxon>Clostridia</taxon>
        <taxon>Eubacteriales</taxon>
        <taxon>Oscillospiraceae</taxon>
        <taxon>Thermoclostridium</taxon>
    </lineage>
</organism>
<gene>
    <name evidence="2" type="ORF">CSTERTH_11310</name>
</gene>
<accession>A0A1B1YFN0</accession>
<dbReference type="OrthoDB" id="1707003at2"/>
<dbReference type="InterPro" id="IPR014729">
    <property type="entry name" value="Rossmann-like_a/b/a_fold"/>
</dbReference>
<dbReference type="InterPro" id="IPR006016">
    <property type="entry name" value="UspA"/>
</dbReference>
<proteinExistence type="predicted"/>
<evidence type="ECO:0000313" key="3">
    <source>
        <dbReference type="Proteomes" id="UP000092971"/>
    </source>
</evidence>
<feature type="domain" description="UspA" evidence="1">
    <location>
        <begin position="4"/>
        <end position="99"/>
    </location>
</feature>
<dbReference type="Proteomes" id="UP000092971">
    <property type="component" value="Chromosome"/>
</dbReference>
<name>A0A1B1YFN0_THEST</name>
<reference evidence="2 3" key="1">
    <citation type="submission" date="2016-02" db="EMBL/GenBank/DDBJ databases">
        <title>Comparison of Clostridium stercorarium subspecies using comparative genomics and transcriptomics.</title>
        <authorList>
            <person name="Schellenberg J."/>
            <person name="Thallinger G."/>
            <person name="Levin D.B."/>
            <person name="Zhang X."/>
            <person name="Alvare G."/>
            <person name="Fristensky B."/>
            <person name="Sparling R."/>
        </authorList>
    </citation>
    <scope>NUCLEOTIDE SEQUENCE [LARGE SCALE GENOMIC DNA]</scope>
    <source>
        <strain evidence="2 3">DSM 2910</strain>
    </source>
</reference>
<evidence type="ECO:0000313" key="2">
    <source>
        <dbReference type="EMBL" id="ANW99576.1"/>
    </source>
</evidence>
<protein>
    <submittedName>
        <fullName evidence="2">Universal stress protein UspA</fullName>
    </submittedName>
</protein>
<dbReference type="GO" id="GO:0005886">
    <property type="term" value="C:plasma membrane"/>
    <property type="evidence" value="ECO:0007669"/>
    <property type="project" value="TreeGrafter"/>
</dbReference>
<dbReference type="GO" id="GO:0000155">
    <property type="term" value="F:phosphorelay sensor kinase activity"/>
    <property type="evidence" value="ECO:0007669"/>
    <property type="project" value="TreeGrafter"/>
</dbReference>
<dbReference type="Pfam" id="PF00582">
    <property type="entry name" value="Usp"/>
    <property type="match status" value="1"/>
</dbReference>
<evidence type="ECO:0000259" key="1">
    <source>
        <dbReference type="Pfam" id="PF00582"/>
    </source>
</evidence>
<dbReference type="EMBL" id="CP014672">
    <property type="protein sequence ID" value="ANW99576.1"/>
    <property type="molecule type" value="Genomic_DNA"/>
</dbReference>
<dbReference type="SUPFAM" id="SSF52402">
    <property type="entry name" value="Adenine nucleotide alpha hydrolases-like"/>
    <property type="match status" value="1"/>
</dbReference>
<sequence>MSLYQNVLVCVTKQKTCERLIKAASKLKAKNGNLRVLHVAKNSWNILDNSRESEALEYLFKVSKEYNADMTVLRSDNISKTIADFAKNNGIDLIVLGQSNNEQENKFYKQLCNLLKDEINIEVIP</sequence>
<dbReference type="RefSeq" id="WP_015359992.1">
    <property type="nucleotide sequence ID" value="NZ_CP014672.1"/>
</dbReference>